<dbReference type="PANTHER" id="PTHR47332">
    <property type="entry name" value="SET DOMAIN-CONTAINING PROTEIN 5"/>
    <property type="match status" value="1"/>
</dbReference>
<dbReference type="InterPro" id="IPR001214">
    <property type="entry name" value="SET_dom"/>
</dbReference>
<dbReference type="CDD" id="cd20071">
    <property type="entry name" value="SET_SMYD"/>
    <property type="match status" value="1"/>
</dbReference>
<comment type="caution">
    <text evidence="2">The sequence shown here is derived from an EMBL/GenBank/DDBJ whole genome shotgun (WGS) entry which is preliminary data.</text>
</comment>
<dbReference type="Pfam" id="PF00856">
    <property type="entry name" value="SET"/>
    <property type="match status" value="1"/>
</dbReference>
<dbReference type="InterPro" id="IPR046341">
    <property type="entry name" value="SET_dom_sf"/>
</dbReference>
<dbReference type="InterPro" id="IPR053185">
    <property type="entry name" value="SET_domain_protein"/>
</dbReference>
<sequence length="327" mass="36752">MSRGHSYSRLQVPSDAPFKLKSSPGKGWGAFATRHIDRGALILSEMPLFVIRKPHPEITEGDVWIAFQQLDPGQKQQISHLRDNASRQFTSLEKAFAGNSFHLAPQSNELSAHGLFLLQSRFNHSCIPNSKVPTTNGEIITRFATKDIVAGEEITFCYNTDFEGRTGHERHQVLGFACDCRACLPGTPFQQSSDLRRRLVRRLQYLTLGVDLEGQKQSSDSSIIVDPRLKHAAETFSIPLSSRLVYGLLSICLLEEEGLLDDFMVERLSPSVFTAAKLFTRKNNAKIAGLVMKQGTWPEKLFMSFRLYGREDAADHELSKLMSLLRK</sequence>
<dbReference type="SMART" id="SM00317">
    <property type="entry name" value="SET"/>
    <property type="match status" value="1"/>
</dbReference>
<evidence type="ECO:0000259" key="1">
    <source>
        <dbReference type="PROSITE" id="PS50280"/>
    </source>
</evidence>
<protein>
    <recommendedName>
        <fullName evidence="1">SET domain-containing protein</fullName>
    </recommendedName>
</protein>
<accession>A0A9P9IDW5</accession>
<dbReference type="PROSITE" id="PS50280">
    <property type="entry name" value="SET"/>
    <property type="match status" value="1"/>
</dbReference>
<dbReference type="EMBL" id="JAGMUV010000029">
    <property type="protein sequence ID" value="KAH7116297.1"/>
    <property type="molecule type" value="Genomic_DNA"/>
</dbReference>
<reference evidence="2" key="1">
    <citation type="journal article" date="2021" name="Nat. Commun.">
        <title>Genetic determinants of endophytism in the Arabidopsis root mycobiome.</title>
        <authorList>
            <person name="Mesny F."/>
            <person name="Miyauchi S."/>
            <person name="Thiergart T."/>
            <person name="Pickel B."/>
            <person name="Atanasova L."/>
            <person name="Karlsson M."/>
            <person name="Huettel B."/>
            <person name="Barry K.W."/>
            <person name="Haridas S."/>
            <person name="Chen C."/>
            <person name="Bauer D."/>
            <person name="Andreopoulos W."/>
            <person name="Pangilinan J."/>
            <person name="LaButti K."/>
            <person name="Riley R."/>
            <person name="Lipzen A."/>
            <person name="Clum A."/>
            <person name="Drula E."/>
            <person name="Henrissat B."/>
            <person name="Kohler A."/>
            <person name="Grigoriev I.V."/>
            <person name="Martin F.M."/>
            <person name="Hacquard S."/>
        </authorList>
    </citation>
    <scope>NUCLEOTIDE SEQUENCE</scope>
    <source>
        <strain evidence="2">MPI-CAGE-AT-0147</strain>
    </source>
</reference>
<dbReference type="Proteomes" id="UP000738349">
    <property type="component" value="Unassembled WGS sequence"/>
</dbReference>
<dbReference type="Gene3D" id="2.170.270.10">
    <property type="entry name" value="SET domain"/>
    <property type="match status" value="1"/>
</dbReference>
<proteinExistence type="predicted"/>
<dbReference type="AlphaFoldDB" id="A0A9P9IDW5"/>
<organism evidence="2 3">
    <name type="scientific">Dactylonectria macrodidyma</name>
    <dbReference type="NCBI Taxonomy" id="307937"/>
    <lineage>
        <taxon>Eukaryota</taxon>
        <taxon>Fungi</taxon>
        <taxon>Dikarya</taxon>
        <taxon>Ascomycota</taxon>
        <taxon>Pezizomycotina</taxon>
        <taxon>Sordariomycetes</taxon>
        <taxon>Hypocreomycetidae</taxon>
        <taxon>Hypocreales</taxon>
        <taxon>Nectriaceae</taxon>
        <taxon>Dactylonectria</taxon>
    </lineage>
</organism>
<evidence type="ECO:0000313" key="3">
    <source>
        <dbReference type="Proteomes" id="UP000738349"/>
    </source>
</evidence>
<dbReference type="OrthoDB" id="438641at2759"/>
<dbReference type="PANTHER" id="PTHR47332:SF4">
    <property type="entry name" value="SET DOMAIN-CONTAINING PROTEIN 5"/>
    <property type="match status" value="1"/>
</dbReference>
<evidence type="ECO:0000313" key="2">
    <source>
        <dbReference type="EMBL" id="KAH7116297.1"/>
    </source>
</evidence>
<gene>
    <name evidence="2" type="ORF">EDB81DRAFT_767334</name>
</gene>
<name>A0A9P9IDW5_9HYPO</name>
<keyword evidence="3" id="KW-1185">Reference proteome</keyword>
<feature type="domain" description="SET" evidence="1">
    <location>
        <begin position="16"/>
        <end position="159"/>
    </location>
</feature>
<dbReference type="SUPFAM" id="SSF82199">
    <property type="entry name" value="SET domain"/>
    <property type="match status" value="1"/>
</dbReference>